<protein>
    <recommendedName>
        <fullName evidence="4">Transmembrane protein</fullName>
    </recommendedName>
</protein>
<reference evidence="2" key="1">
    <citation type="submission" date="2021-12" db="EMBL/GenBank/DDBJ databases">
        <title>Prjna785345.</title>
        <authorList>
            <person name="Rujirawat T."/>
            <person name="Krajaejun T."/>
        </authorList>
    </citation>
    <scope>NUCLEOTIDE SEQUENCE</scope>
    <source>
        <strain evidence="2">Pi057C3</strain>
    </source>
</reference>
<feature type="transmembrane region" description="Helical" evidence="1">
    <location>
        <begin position="154"/>
        <end position="173"/>
    </location>
</feature>
<dbReference type="AlphaFoldDB" id="A0AAD5Q6U8"/>
<name>A0AAD5Q6U8_PYTIN</name>
<feature type="transmembrane region" description="Helical" evidence="1">
    <location>
        <begin position="90"/>
        <end position="108"/>
    </location>
</feature>
<sequence length="416" mass="46660">MLASLVGAAQALLGRLHHWKNRHQFLARYSIEKLVIFHEYQRDAPALRVALVLLLSPLPVLVVLLVVDLLPLGDPLAGARHNTPSFLRSAFSHAMIAVSTMLSLGASLRLSRSQLSLRRIAVIGSLVGVFGELAWLPLAFFWRYPIPFRELMNVPLFALLLAFFVWLLARPVVHRLLQSQESRRRLNNVLQVAGLQLGLFYAGLGVAVGFAHVSLIWQIVLVLTVPIVKVGCKRLVWRFAHQYTDLTTEITVCIVEMAAALFQTVSFQDQARVLEQSLQLLFSCEVLLFAELIEMFVPLVYAVYIAVAWQLPNASYSLILMTMSKDEMLATVTSALVFSTLELLSFLGLCWVMQRKYGISVFHLLTFVLEKYWASLYGKLIGCFVTILMSATLHQGIDWSFEFDYKALVAAAGQAH</sequence>
<accession>A0AAD5Q6U8</accession>
<dbReference type="Proteomes" id="UP001209570">
    <property type="component" value="Unassembled WGS sequence"/>
</dbReference>
<feature type="transmembrane region" description="Helical" evidence="1">
    <location>
        <begin position="286"/>
        <end position="309"/>
    </location>
</feature>
<dbReference type="EMBL" id="JAKCXM010000120">
    <property type="protein sequence ID" value="KAJ0401745.1"/>
    <property type="molecule type" value="Genomic_DNA"/>
</dbReference>
<proteinExistence type="predicted"/>
<feature type="transmembrane region" description="Helical" evidence="1">
    <location>
        <begin position="49"/>
        <end position="70"/>
    </location>
</feature>
<feature type="transmembrane region" description="Helical" evidence="1">
    <location>
        <begin position="185"/>
        <end position="204"/>
    </location>
</feature>
<gene>
    <name evidence="2" type="ORF">P43SY_003066</name>
</gene>
<evidence type="ECO:0008006" key="4">
    <source>
        <dbReference type="Google" id="ProtNLM"/>
    </source>
</evidence>
<feature type="transmembrane region" description="Helical" evidence="1">
    <location>
        <begin position="120"/>
        <end position="142"/>
    </location>
</feature>
<evidence type="ECO:0000256" key="1">
    <source>
        <dbReference type="SAM" id="Phobius"/>
    </source>
</evidence>
<evidence type="ECO:0000313" key="2">
    <source>
        <dbReference type="EMBL" id="KAJ0401745.1"/>
    </source>
</evidence>
<organism evidence="2 3">
    <name type="scientific">Pythium insidiosum</name>
    <name type="common">Pythiosis disease agent</name>
    <dbReference type="NCBI Taxonomy" id="114742"/>
    <lineage>
        <taxon>Eukaryota</taxon>
        <taxon>Sar</taxon>
        <taxon>Stramenopiles</taxon>
        <taxon>Oomycota</taxon>
        <taxon>Peronosporomycetes</taxon>
        <taxon>Pythiales</taxon>
        <taxon>Pythiaceae</taxon>
        <taxon>Pythium</taxon>
    </lineage>
</organism>
<feature type="transmembrane region" description="Helical" evidence="1">
    <location>
        <begin position="210"/>
        <end position="228"/>
    </location>
</feature>
<keyword evidence="3" id="KW-1185">Reference proteome</keyword>
<evidence type="ECO:0000313" key="3">
    <source>
        <dbReference type="Proteomes" id="UP001209570"/>
    </source>
</evidence>
<keyword evidence="1" id="KW-1133">Transmembrane helix</keyword>
<feature type="transmembrane region" description="Helical" evidence="1">
    <location>
        <begin position="372"/>
        <end position="393"/>
    </location>
</feature>
<keyword evidence="1" id="KW-0812">Transmembrane</keyword>
<comment type="caution">
    <text evidence="2">The sequence shown here is derived from an EMBL/GenBank/DDBJ whole genome shotgun (WGS) entry which is preliminary data.</text>
</comment>
<feature type="transmembrane region" description="Helical" evidence="1">
    <location>
        <begin position="329"/>
        <end position="352"/>
    </location>
</feature>
<keyword evidence="1" id="KW-0472">Membrane</keyword>